<organism evidence="1 2">
    <name type="scientific">Niallia circulans</name>
    <name type="common">Bacillus circulans</name>
    <dbReference type="NCBI Taxonomy" id="1397"/>
    <lineage>
        <taxon>Bacteria</taxon>
        <taxon>Bacillati</taxon>
        <taxon>Bacillota</taxon>
        <taxon>Bacilli</taxon>
        <taxon>Bacillales</taxon>
        <taxon>Bacillaceae</taxon>
        <taxon>Niallia</taxon>
    </lineage>
</organism>
<dbReference type="EMBL" id="LDPH01000008">
    <property type="protein sequence ID" value="KLV26436.1"/>
    <property type="molecule type" value="Genomic_DNA"/>
</dbReference>
<dbReference type="RefSeq" id="WP_047941852.1">
    <property type="nucleotide sequence ID" value="NZ_CP053989.1"/>
</dbReference>
<proteinExistence type="predicted"/>
<reference evidence="1 2" key="1">
    <citation type="submission" date="2015-05" db="EMBL/GenBank/DDBJ databases">
        <title>Whole genome sequence and identification of bacterial endophytes from Costus igneus.</title>
        <authorList>
            <person name="Lee Y.P."/>
            <person name="Gan H.M."/>
            <person name="Eng W."/>
            <person name="Wheatley M.S."/>
            <person name="Caraballo A."/>
            <person name="Polter S."/>
            <person name="Savka M.A."/>
            <person name="Hudson A.O."/>
        </authorList>
    </citation>
    <scope>NUCLEOTIDE SEQUENCE [LARGE SCALE GENOMIC DNA]</scope>
    <source>
        <strain evidence="1 2">RIT379</strain>
    </source>
</reference>
<protein>
    <submittedName>
        <fullName evidence="1">Uncharacterized protein</fullName>
    </submittedName>
</protein>
<comment type="caution">
    <text evidence="1">The sequence shown here is derived from an EMBL/GenBank/DDBJ whole genome shotgun (WGS) entry which is preliminary data.</text>
</comment>
<dbReference type="OrthoDB" id="2969610at2"/>
<name>A0A0J1IKG4_NIACI</name>
<gene>
    <name evidence="1" type="ORF">ABW02_09990</name>
</gene>
<dbReference type="AlphaFoldDB" id="A0A0J1IKG4"/>
<keyword evidence="2" id="KW-1185">Reference proteome</keyword>
<accession>A0A0J1IKG4</accession>
<dbReference type="PATRIC" id="fig|1397.4.peg.5303"/>
<sequence>MNKNRYLLCILLCGVLLYYGMPRLSPFSNGAEGIFSVTWLAFALMVVAGNLTALLYTPKKPRPAKRSYSKAQKKKKIYYYQ</sequence>
<dbReference type="Proteomes" id="UP000036045">
    <property type="component" value="Unassembled WGS sequence"/>
</dbReference>
<dbReference type="GeneID" id="56350805"/>
<evidence type="ECO:0000313" key="2">
    <source>
        <dbReference type="Proteomes" id="UP000036045"/>
    </source>
</evidence>
<evidence type="ECO:0000313" key="1">
    <source>
        <dbReference type="EMBL" id="KLV26436.1"/>
    </source>
</evidence>